<dbReference type="GO" id="GO:0005886">
    <property type="term" value="C:plasma membrane"/>
    <property type="evidence" value="ECO:0007669"/>
    <property type="project" value="TreeGrafter"/>
</dbReference>
<dbReference type="PANTHER" id="PTHR10024">
    <property type="entry name" value="SYNAPTOTAGMIN"/>
    <property type="match status" value="1"/>
</dbReference>
<dbReference type="GO" id="GO:0005509">
    <property type="term" value="F:calcium ion binding"/>
    <property type="evidence" value="ECO:0007669"/>
    <property type="project" value="TreeGrafter"/>
</dbReference>
<dbReference type="CDD" id="cd00276">
    <property type="entry name" value="C2B_Synaptotagmin"/>
    <property type="match status" value="1"/>
</dbReference>
<organism evidence="4 5">
    <name type="scientific">Dromaius novaehollandiae</name>
    <name type="common">Emu</name>
    <dbReference type="NCBI Taxonomy" id="8790"/>
    <lineage>
        <taxon>Eukaryota</taxon>
        <taxon>Metazoa</taxon>
        <taxon>Chordata</taxon>
        <taxon>Craniata</taxon>
        <taxon>Vertebrata</taxon>
        <taxon>Euteleostomi</taxon>
        <taxon>Archelosauria</taxon>
        <taxon>Archosauria</taxon>
        <taxon>Dinosauria</taxon>
        <taxon>Saurischia</taxon>
        <taxon>Theropoda</taxon>
        <taxon>Coelurosauria</taxon>
        <taxon>Aves</taxon>
        <taxon>Palaeognathae</taxon>
        <taxon>Casuariiformes</taxon>
        <taxon>Dromaiidae</taxon>
        <taxon>Dromaius</taxon>
    </lineage>
</organism>
<dbReference type="GO" id="GO:0006906">
    <property type="term" value="P:vesicle fusion"/>
    <property type="evidence" value="ECO:0007669"/>
    <property type="project" value="TreeGrafter"/>
</dbReference>
<dbReference type="GO" id="GO:0048791">
    <property type="term" value="P:calcium ion-regulated exocytosis of neurotransmitter"/>
    <property type="evidence" value="ECO:0007669"/>
    <property type="project" value="TreeGrafter"/>
</dbReference>
<reference evidence="4" key="2">
    <citation type="submission" date="2025-09" db="UniProtKB">
        <authorList>
            <consortium name="Ensembl"/>
        </authorList>
    </citation>
    <scope>IDENTIFICATION</scope>
</reference>
<dbReference type="PANTHER" id="PTHR10024:SF351">
    <property type="entry name" value="SYNAPTOTAGMIN-4-LIKE"/>
    <property type="match status" value="1"/>
</dbReference>
<dbReference type="GO" id="GO:0005544">
    <property type="term" value="F:calcium-dependent phospholipid binding"/>
    <property type="evidence" value="ECO:0007669"/>
    <property type="project" value="TreeGrafter"/>
</dbReference>
<dbReference type="Gene3D" id="2.60.40.150">
    <property type="entry name" value="C2 domain"/>
    <property type="match status" value="2"/>
</dbReference>
<reference evidence="4" key="1">
    <citation type="submission" date="2025-08" db="UniProtKB">
        <authorList>
            <consortium name="Ensembl"/>
        </authorList>
    </citation>
    <scope>IDENTIFICATION</scope>
</reference>
<dbReference type="InterPro" id="IPR000008">
    <property type="entry name" value="C2_dom"/>
</dbReference>
<evidence type="ECO:0000259" key="3">
    <source>
        <dbReference type="PROSITE" id="PS50004"/>
    </source>
</evidence>
<dbReference type="Proteomes" id="UP000694423">
    <property type="component" value="Unplaced"/>
</dbReference>
<proteinExistence type="inferred from homology"/>
<feature type="domain" description="C2" evidence="3">
    <location>
        <begin position="167"/>
        <end position="286"/>
    </location>
</feature>
<keyword evidence="2" id="KW-1133">Transmembrane helix</keyword>
<dbReference type="GO" id="GO:0001786">
    <property type="term" value="F:phosphatidylserine binding"/>
    <property type="evidence" value="ECO:0007669"/>
    <property type="project" value="TreeGrafter"/>
</dbReference>
<dbReference type="GO" id="GO:0030424">
    <property type="term" value="C:axon"/>
    <property type="evidence" value="ECO:0007669"/>
    <property type="project" value="TreeGrafter"/>
</dbReference>
<evidence type="ECO:0000256" key="2">
    <source>
        <dbReference type="SAM" id="Phobius"/>
    </source>
</evidence>
<dbReference type="GO" id="GO:0070382">
    <property type="term" value="C:exocytic vesicle"/>
    <property type="evidence" value="ECO:0007669"/>
    <property type="project" value="TreeGrafter"/>
</dbReference>
<feature type="transmembrane region" description="Helical" evidence="2">
    <location>
        <begin position="6"/>
        <end position="30"/>
    </location>
</feature>
<evidence type="ECO:0000313" key="5">
    <source>
        <dbReference type="Proteomes" id="UP000694423"/>
    </source>
</evidence>
<dbReference type="GO" id="GO:0000149">
    <property type="term" value="F:SNARE binding"/>
    <property type="evidence" value="ECO:0007669"/>
    <property type="project" value="TreeGrafter"/>
</dbReference>
<accession>A0A8C4P1X8</accession>
<dbReference type="InterPro" id="IPR035892">
    <property type="entry name" value="C2_domain_sf"/>
</dbReference>
<dbReference type="Pfam" id="PF00168">
    <property type="entry name" value="C2"/>
    <property type="match status" value="2"/>
</dbReference>
<dbReference type="SUPFAM" id="SSF49562">
    <property type="entry name" value="C2 domain (Calcium/lipid-binding domain, CaLB)"/>
    <property type="match status" value="2"/>
</dbReference>
<evidence type="ECO:0000313" key="4">
    <source>
        <dbReference type="Ensembl" id="ENSDNVP00000000373.1"/>
    </source>
</evidence>
<dbReference type="GO" id="GO:0030276">
    <property type="term" value="F:clathrin binding"/>
    <property type="evidence" value="ECO:0007669"/>
    <property type="project" value="TreeGrafter"/>
</dbReference>
<evidence type="ECO:0000256" key="1">
    <source>
        <dbReference type="ARBA" id="ARBA00006996"/>
    </source>
</evidence>
<protein>
    <submittedName>
        <fullName evidence="4">Synaptotagmin-5-like</fullName>
    </submittedName>
</protein>
<keyword evidence="5" id="KW-1185">Reference proteome</keyword>
<dbReference type="FunFam" id="2.60.40.150:FF:000273">
    <property type="entry name" value="Predicted protein"/>
    <property type="match status" value="1"/>
</dbReference>
<dbReference type="SMART" id="SM00239">
    <property type="entry name" value="C2"/>
    <property type="match status" value="2"/>
</dbReference>
<dbReference type="Ensembl" id="ENSDNVT00000000472.1">
    <property type="protein sequence ID" value="ENSDNVP00000000373.1"/>
    <property type="gene ID" value="ENSDNVG00000000295.1"/>
</dbReference>
<dbReference type="PROSITE" id="PS50004">
    <property type="entry name" value="C2"/>
    <property type="match status" value="2"/>
</dbReference>
<dbReference type="FunFam" id="2.60.40.150:FF:000231">
    <property type="entry name" value="Predicted protein"/>
    <property type="match status" value="1"/>
</dbReference>
<keyword evidence="2" id="KW-0472">Membrane</keyword>
<dbReference type="GO" id="GO:0098793">
    <property type="term" value="C:presynapse"/>
    <property type="evidence" value="ECO:0007669"/>
    <property type="project" value="GOC"/>
</dbReference>
<keyword evidence="2" id="KW-0812">Transmembrane</keyword>
<comment type="similarity">
    <text evidence="1">Belongs to the synaptotagmin family.</text>
</comment>
<name>A0A8C4P1X8_DRONO</name>
<gene>
    <name evidence="4" type="primary">LOC112992466</name>
</gene>
<sequence>MPEAAHLQVFLGVGLALLCFSLLLGCAVCWRQHRRLRSRTSREQVLEQALVDQVPVVPSKTAAVPIQRQYEEIPGAVLGARAGESSPASPACGADALPSRASLPSLPFSQRPSRPSKLVGAWQRRCTISGANILRDEKSLLARAGLGASIPQSCTAPGGLSSAGTKQRPQLHFNLFYSLAEATLTVTVISVSHLPKGLRGSCDSYVKVYLLPQFAEPQRTAVRRKSLNPAFQEQFQFGRYSLEELKSFTLRFAVYMRFHSLKDTFVGEVIFPCAQATWNREASSSYSRELSTTKTKLKKCLSSHDMSCSVLSSQPKSLGQLFLLLQYQALANRIKVLVRKAENLGRLTRMPGTPDHYVVIHLYHNGQVIDTKETKSIAGYNPVWNTPFLFSIPAGDIQQQELSLEFTVMQARVYTRSYTLGCVQVGPSAPEAGLVHWKEMCSRGQVESARWHLIQPEALRPFP</sequence>
<feature type="domain" description="C2" evidence="3">
    <location>
        <begin position="317"/>
        <end position="452"/>
    </location>
</feature>
<dbReference type="AlphaFoldDB" id="A0A8C4P1X8"/>